<protein>
    <submittedName>
        <fullName evidence="1">Uncharacterized protein</fullName>
    </submittedName>
</protein>
<accession>A0A4Y2R884</accession>
<reference evidence="1 2" key="1">
    <citation type="journal article" date="2019" name="Sci. Rep.">
        <title>Orb-weaving spider Araneus ventricosus genome elucidates the spidroin gene catalogue.</title>
        <authorList>
            <person name="Kono N."/>
            <person name="Nakamura H."/>
            <person name="Ohtoshi R."/>
            <person name="Moran D.A.P."/>
            <person name="Shinohara A."/>
            <person name="Yoshida Y."/>
            <person name="Fujiwara M."/>
            <person name="Mori M."/>
            <person name="Tomita M."/>
            <person name="Arakawa K."/>
        </authorList>
    </citation>
    <scope>NUCLEOTIDE SEQUENCE [LARGE SCALE GENOMIC DNA]</scope>
</reference>
<proteinExistence type="predicted"/>
<dbReference type="EMBL" id="BGPR01016133">
    <property type="protein sequence ID" value="GBN71967.1"/>
    <property type="molecule type" value="Genomic_DNA"/>
</dbReference>
<organism evidence="1 2">
    <name type="scientific">Araneus ventricosus</name>
    <name type="common">Orbweaver spider</name>
    <name type="synonym">Epeira ventricosa</name>
    <dbReference type="NCBI Taxonomy" id="182803"/>
    <lineage>
        <taxon>Eukaryota</taxon>
        <taxon>Metazoa</taxon>
        <taxon>Ecdysozoa</taxon>
        <taxon>Arthropoda</taxon>
        <taxon>Chelicerata</taxon>
        <taxon>Arachnida</taxon>
        <taxon>Araneae</taxon>
        <taxon>Araneomorphae</taxon>
        <taxon>Entelegynae</taxon>
        <taxon>Araneoidea</taxon>
        <taxon>Araneidae</taxon>
        <taxon>Araneus</taxon>
    </lineage>
</organism>
<evidence type="ECO:0000313" key="1">
    <source>
        <dbReference type="EMBL" id="GBN71967.1"/>
    </source>
</evidence>
<name>A0A4Y2R884_ARAVE</name>
<comment type="caution">
    <text evidence="1">The sequence shown here is derived from an EMBL/GenBank/DDBJ whole genome shotgun (WGS) entry which is preliminary data.</text>
</comment>
<keyword evidence="2" id="KW-1185">Reference proteome</keyword>
<gene>
    <name evidence="1" type="ORF">AVEN_176324_1</name>
</gene>
<sequence length="102" mass="11900">MCRARTPPEKLLNFAVFSLRALKTPENCVFYPDISFCLLKNYNRRAKDKIMIKHKNMKFPFFLIDRKSLESGILTSGLTYPRKSLPRMFRVTAIGKDGRIDI</sequence>
<evidence type="ECO:0000313" key="2">
    <source>
        <dbReference type="Proteomes" id="UP000499080"/>
    </source>
</evidence>
<dbReference type="Proteomes" id="UP000499080">
    <property type="component" value="Unassembled WGS sequence"/>
</dbReference>
<dbReference type="AlphaFoldDB" id="A0A4Y2R884"/>